<name>A0ABW3EE56_9LACO</name>
<evidence type="ECO:0000313" key="1">
    <source>
        <dbReference type="EMBL" id="MFD0897346.1"/>
    </source>
</evidence>
<accession>A0ABW3EE56</accession>
<evidence type="ECO:0000313" key="2">
    <source>
        <dbReference type="Proteomes" id="UP001597104"/>
    </source>
</evidence>
<keyword evidence="1" id="KW-0238">DNA-binding</keyword>
<sequence length="96" mass="10886">MKNNVIRRFDQPVPRLIVKRKPKPKLLSMTEAARQLRTQTQNVSILIDAGYIQTLKLGSIGIPETEVDRFISDNLGRDLSDVLDEGRAKLAERRDG</sequence>
<gene>
    <name evidence="1" type="ORF">ACFQZ7_06290</name>
</gene>
<comment type="caution">
    <text evidence="1">The sequence shown here is derived from an EMBL/GenBank/DDBJ whole genome shotgun (WGS) entry which is preliminary data.</text>
</comment>
<reference evidence="2" key="1">
    <citation type="journal article" date="2019" name="Int. J. Syst. Evol. Microbiol.">
        <title>The Global Catalogue of Microorganisms (GCM) 10K type strain sequencing project: providing services to taxonomists for standard genome sequencing and annotation.</title>
        <authorList>
            <consortium name="The Broad Institute Genomics Platform"/>
            <consortium name="The Broad Institute Genome Sequencing Center for Infectious Disease"/>
            <person name="Wu L."/>
            <person name="Ma J."/>
        </authorList>
    </citation>
    <scope>NUCLEOTIDE SEQUENCE [LARGE SCALE GENOMIC DNA]</scope>
    <source>
        <strain evidence="2">CCM 8925</strain>
    </source>
</reference>
<keyword evidence="2" id="KW-1185">Reference proteome</keyword>
<dbReference type="RefSeq" id="WP_137637205.1">
    <property type="nucleotide sequence ID" value="NZ_BJDN01000006.1"/>
</dbReference>
<proteinExistence type="predicted"/>
<dbReference type="EMBL" id="JBHTIO010000032">
    <property type="protein sequence ID" value="MFD0897346.1"/>
    <property type="molecule type" value="Genomic_DNA"/>
</dbReference>
<protein>
    <submittedName>
        <fullName evidence="1">DNA-binding protein</fullName>
    </submittedName>
</protein>
<dbReference type="Proteomes" id="UP001597104">
    <property type="component" value="Unassembled WGS sequence"/>
</dbReference>
<dbReference type="GO" id="GO:0003677">
    <property type="term" value="F:DNA binding"/>
    <property type="evidence" value="ECO:0007669"/>
    <property type="project" value="UniProtKB-KW"/>
</dbReference>
<organism evidence="1 2">
    <name type="scientific">Loigolactobacillus binensis</name>
    <dbReference type="NCBI Taxonomy" id="2559922"/>
    <lineage>
        <taxon>Bacteria</taxon>
        <taxon>Bacillati</taxon>
        <taxon>Bacillota</taxon>
        <taxon>Bacilli</taxon>
        <taxon>Lactobacillales</taxon>
        <taxon>Lactobacillaceae</taxon>
        <taxon>Loigolactobacillus</taxon>
    </lineage>
</organism>